<organism evidence="2 3">
    <name type="scientific">Amanita thiersii Skay4041</name>
    <dbReference type="NCBI Taxonomy" id="703135"/>
    <lineage>
        <taxon>Eukaryota</taxon>
        <taxon>Fungi</taxon>
        <taxon>Dikarya</taxon>
        <taxon>Basidiomycota</taxon>
        <taxon>Agaricomycotina</taxon>
        <taxon>Agaricomycetes</taxon>
        <taxon>Agaricomycetidae</taxon>
        <taxon>Agaricales</taxon>
        <taxon>Pluteineae</taxon>
        <taxon>Amanitaceae</taxon>
        <taxon>Amanita</taxon>
    </lineage>
</organism>
<dbReference type="AlphaFoldDB" id="A0A2A9N740"/>
<name>A0A2A9N740_9AGAR</name>
<feature type="compositionally biased region" description="Polar residues" evidence="1">
    <location>
        <begin position="183"/>
        <end position="192"/>
    </location>
</feature>
<reference evidence="2 3" key="1">
    <citation type="submission" date="2014-02" db="EMBL/GenBank/DDBJ databases">
        <title>Transposable element dynamics among asymbiotic and ectomycorrhizal Amanita fungi.</title>
        <authorList>
            <consortium name="DOE Joint Genome Institute"/>
            <person name="Hess J."/>
            <person name="Skrede I."/>
            <person name="Wolfe B."/>
            <person name="LaButti K."/>
            <person name="Ohm R.A."/>
            <person name="Grigoriev I.V."/>
            <person name="Pringle A."/>
        </authorList>
    </citation>
    <scope>NUCLEOTIDE SEQUENCE [LARGE SCALE GENOMIC DNA]</scope>
    <source>
        <strain evidence="2 3">SKay4041</strain>
    </source>
</reference>
<dbReference type="Proteomes" id="UP000242287">
    <property type="component" value="Unassembled WGS sequence"/>
</dbReference>
<evidence type="ECO:0000256" key="1">
    <source>
        <dbReference type="SAM" id="MobiDB-lite"/>
    </source>
</evidence>
<evidence type="ECO:0000313" key="2">
    <source>
        <dbReference type="EMBL" id="PFH46105.1"/>
    </source>
</evidence>
<gene>
    <name evidence="2" type="ORF">AMATHDRAFT_51283</name>
</gene>
<evidence type="ECO:0000313" key="3">
    <source>
        <dbReference type="Proteomes" id="UP000242287"/>
    </source>
</evidence>
<keyword evidence="3" id="KW-1185">Reference proteome</keyword>
<feature type="compositionally biased region" description="Polar residues" evidence="1">
    <location>
        <begin position="160"/>
        <end position="171"/>
    </location>
</feature>
<dbReference type="EMBL" id="KZ302234">
    <property type="protein sequence ID" value="PFH46105.1"/>
    <property type="molecule type" value="Genomic_DNA"/>
</dbReference>
<proteinExistence type="predicted"/>
<sequence>MLIQVFLDLNYPPYSCTLWVTLDVAYLESKLFQEKSATSVTGTLFDAKALKIVGVTFGTITALGAFCPRQNELSTNSSPSWNKWSPLGNILLNCLRRKPISARRNGGESSVLPISVRDVGREADILDVDLPPPTQPLETPCSSDAYRSDIPSIPNPPADPSSSRATGVDESTQVRRRNFAVSLDSTGNTSGEVSHAKVFGQTRDAKLRL</sequence>
<feature type="region of interest" description="Disordered" evidence="1">
    <location>
        <begin position="126"/>
        <end position="195"/>
    </location>
</feature>
<protein>
    <submittedName>
        <fullName evidence="2">Uncharacterized protein</fullName>
    </submittedName>
</protein>
<accession>A0A2A9N740</accession>